<dbReference type="Gene3D" id="1.20.1560.10">
    <property type="entry name" value="ABC transporter type 1, transmembrane domain"/>
    <property type="match status" value="1"/>
</dbReference>
<dbReference type="Gene3D" id="3.40.50.300">
    <property type="entry name" value="P-loop containing nucleotide triphosphate hydrolases"/>
    <property type="match status" value="1"/>
</dbReference>
<dbReference type="InterPro" id="IPR011527">
    <property type="entry name" value="ABC1_TM_dom"/>
</dbReference>
<dbReference type="InterPro" id="IPR036640">
    <property type="entry name" value="ABC1_TM_sf"/>
</dbReference>
<keyword evidence="2 7" id="KW-0812">Transmembrane</keyword>
<evidence type="ECO:0000256" key="6">
    <source>
        <dbReference type="ARBA" id="ARBA00023136"/>
    </source>
</evidence>
<keyword evidence="3" id="KW-0547">Nucleotide-binding</keyword>
<dbReference type="PROSITE" id="PS00211">
    <property type="entry name" value="ABC_TRANSPORTER_1"/>
    <property type="match status" value="1"/>
</dbReference>
<protein>
    <submittedName>
        <fullName evidence="10">ABC transporter ATP-binding protein</fullName>
    </submittedName>
</protein>
<dbReference type="InterPro" id="IPR003439">
    <property type="entry name" value="ABC_transporter-like_ATP-bd"/>
</dbReference>
<dbReference type="Pfam" id="PF00005">
    <property type="entry name" value="ABC_tran"/>
    <property type="match status" value="1"/>
</dbReference>
<feature type="transmembrane region" description="Helical" evidence="7">
    <location>
        <begin position="172"/>
        <end position="195"/>
    </location>
</feature>
<evidence type="ECO:0000256" key="3">
    <source>
        <dbReference type="ARBA" id="ARBA00022741"/>
    </source>
</evidence>
<dbReference type="AlphaFoldDB" id="A0A646KSX3"/>
<evidence type="ECO:0000256" key="5">
    <source>
        <dbReference type="ARBA" id="ARBA00022989"/>
    </source>
</evidence>
<name>A0A646KSX3_STRJU</name>
<dbReference type="GO" id="GO:0016887">
    <property type="term" value="F:ATP hydrolysis activity"/>
    <property type="evidence" value="ECO:0007669"/>
    <property type="project" value="InterPro"/>
</dbReference>
<feature type="transmembrane region" description="Helical" evidence="7">
    <location>
        <begin position="84"/>
        <end position="101"/>
    </location>
</feature>
<feature type="transmembrane region" description="Helical" evidence="7">
    <location>
        <begin position="43"/>
        <end position="72"/>
    </location>
</feature>
<gene>
    <name evidence="10" type="ORF">FF041_29225</name>
</gene>
<keyword evidence="4 10" id="KW-0067">ATP-binding</keyword>
<evidence type="ECO:0000256" key="7">
    <source>
        <dbReference type="SAM" id="Phobius"/>
    </source>
</evidence>
<reference evidence="10 11" key="1">
    <citation type="submission" date="2019-05" db="EMBL/GenBank/DDBJ databases">
        <title>Comparative genomics and metabolomics analyses of clavulanic acid producing Streptomyces species provides insight into specialized metabolism and evolution of beta-lactam biosynthetic gene clusters.</title>
        <authorList>
            <person name="Moore M.A."/>
            <person name="Cruz-Morales P."/>
            <person name="Barona Gomez F."/>
            <person name="Kapil T."/>
        </authorList>
    </citation>
    <scope>NUCLEOTIDE SEQUENCE [LARGE SCALE GENOMIC DNA]</scope>
    <source>
        <strain evidence="10 11">NRRL 5741</strain>
    </source>
</reference>
<dbReference type="PANTHER" id="PTHR43394">
    <property type="entry name" value="ATP-DEPENDENT PERMEASE MDL1, MITOCHONDRIAL"/>
    <property type="match status" value="1"/>
</dbReference>
<sequence>MRLKEDAHEARQASVTARAIAARLPSALARAWRLGWRADRRCVLVLLAGTLVCALLTAAALHAIASLLAHLLAPGDAAGRLRDAVPALLVVTAATGLAYLADAGSRLAAARLAPQVHREADLAVIAASTRAELGAYHDPGFDKARFAATEGAKKSGELVGGAQGFVSATAQLAAATVVVASLNALLLPVMLLAVVPRVWGAVRAAQITHATAHRNLADSRLRGVLAQYATDGSTAPEVRAYTMSGFLLDQYRATSHRLEREQYAGARRGALAQGAGDLLAAATTAAVWAGIVFLLVNGDMSVAAAATTVLAVRTANAALTGSVRASASLFTTGLYVTDWATFIDTAPAWAMNRGTLRAPAAGPDLIEARGLTFTYPRTATPAVDKVDLTIGRGEVIALVGENGSGKSTLARLLTGLYLPTQGTITWDGHPTQDLDPNTLWQTIALVPQDYTRWSLTARENVTLGRPRPGGDRAVHEAARHAGADTVLAQLPHGLNTSLARSWWGGHDLSGGQWQRLAIARGFHKDEPTSALDARAEHQLFTRLRTLAHGRAATLFITHRLANAAVADRVIVMHDGRITETGTYDELLAAEGPFAEMKNLQDRRADPTDAVVGSAS</sequence>
<dbReference type="GO" id="GO:0015421">
    <property type="term" value="F:ABC-type oligopeptide transporter activity"/>
    <property type="evidence" value="ECO:0007669"/>
    <property type="project" value="TreeGrafter"/>
</dbReference>
<dbReference type="Proteomes" id="UP000419138">
    <property type="component" value="Unassembled WGS sequence"/>
</dbReference>
<dbReference type="InterPro" id="IPR003593">
    <property type="entry name" value="AAA+_ATPase"/>
</dbReference>
<evidence type="ECO:0000256" key="1">
    <source>
        <dbReference type="ARBA" id="ARBA00004651"/>
    </source>
</evidence>
<organism evidence="10 11">
    <name type="scientific">Streptomyces jumonjinensis</name>
    <dbReference type="NCBI Taxonomy" id="1945"/>
    <lineage>
        <taxon>Bacteria</taxon>
        <taxon>Bacillati</taxon>
        <taxon>Actinomycetota</taxon>
        <taxon>Actinomycetes</taxon>
        <taxon>Kitasatosporales</taxon>
        <taxon>Streptomycetaceae</taxon>
        <taxon>Streptomyces</taxon>
    </lineage>
</organism>
<dbReference type="GO" id="GO:0005524">
    <property type="term" value="F:ATP binding"/>
    <property type="evidence" value="ECO:0007669"/>
    <property type="project" value="UniProtKB-KW"/>
</dbReference>
<dbReference type="RefSeq" id="WP_153525546.1">
    <property type="nucleotide sequence ID" value="NZ_JBEPDZ010000015.1"/>
</dbReference>
<comment type="caution">
    <text evidence="10">The sequence shown here is derived from an EMBL/GenBank/DDBJ whole genome shotgun (WGS) entry which is preliminary data.</text>
</comment>
<dbReference type="InterPro" id="IPR017871">
    <property type="entry name" value="ABC_transporter-like_CS"/>
</dbReference>
<proteinExistence type="predicted"/>
<dbReference type="SUPFAM" id="SSF90123">
    <property type="entry name" value="ABC transporter transmembrane region"/>
    <property type="match status" value="1"/>
</dbReference>
<dbReference type="SUPFAM" id="SSF52540">
    <property type="entry name" value="P-loop containing nucleoside triphosphate hydrolases"/>
    <property type="match status" value="1"/>
</dbReference>
<feature type="domain" description="ABC transmembrane type-1" evidence="9">
    <location>
        <begin position="44"/>
        <end position="329"/>
    </location>
</feature>
<dbReference type="InterPro" id="IPR027417">
    <property type="entry name" value="P-loop_NTPase"/>
</dbReference>
<dbReference type="CDD" id="cd03228">
    <property type="entry name" value="ABCC_MRP_Like"/>
    <property type="match status" value="1"/>
</dbReference>
<keyword evidence="6 7" id="KW-0472">Membrane</keyword>
<feature type="domain" description="ABC transporter" evidence="8">
    <location>
        <begin position="366"/>
        <end position="599"/>
    </location>
</feature>
<dbReference type="EMBL" id="VCLA01000184">
    <property type="protein sequence ID" value="MQT04106.1"/>
    <property type="molecule type" value="Genomic_DNA"/>
</dbReference>
<dbReference type="InterPro" id="IPR039421">
    <property type="entry name" value="Type_1_exporter"/>
</dbReference>
<dbReference type="SMART" id="SM00382">
    <property type="entry name" value="AAA"/>
    <property type="match status" value="1"/>
</dbReference>
<dbReference type="PANTHER" id="PTHR43394:SF1">
    <property type="entry name" value="ATP-BINDING CASSETTE SUB-FAMILY B MEMBER 10, MITOCHONDRIAL"/>
    <property type="match status" value="1"/>
</dbReference>
<evidence type="ECO:0000256" key="4">
    <source>
        <dbReference type="ARBA" id="ARBA00022840"/>
    </source>
</evidence>
<evidence type="ECO:0000313" key="10">
    <source>
        <dbReference type="EMBL" id="MQT04106.1"/>
    </source>
</evidence>
<evidence type="ECO:0000259" key="9">
    <source>
        <dbReference type="PROSITE" id="PS50929"/>
    </source>
</evidence>
<dbReference type="PROSITE" id="PS50893">
    <property type="entry name" value="ABC_TRANSPORTER_2"/>
    <property type="match status" value="1"/>
</dbReference>
<evidence type="ECO:0000259" key="8">
    <source>
        <dbReference type="PROSITE" id="PS50893"/>
    </source>
</evidence>
<dbReference type="OrthoDB" id="9806127at2"/>
<accession>A0A646KSX3</accession>
<keyword evidence="5 7" id="KW-1133">Transmembrane helix</keyword>
<evidence type="ECO:0000313" key="11">
    <source>
        <dbReference type="Proteomes" id="UP000419138"/>
    </source>
</evidence>
<keyword evidence="11" id="KW-1185">Reference proteome</keyword>
<comment type="subcellular location">
    <subcellularLocation>
        <location evidence="1">Cell membrane</location>
        <topology evidence="1">Multi-pass membrane protein</topology>
    </subcellularLocation>
</comment>
<dbReference type="PROSITE" id="PS50929">
    <property type="entry name" value="ABC_TM1F"/>
    <property type="match status" value="1"/>
</dbReference>
<dbReference type="GO" id="GO:0005886">
    <property type="term" value="C:plasma membrane"/>
    <property type="evidence" value="ECO:0007669"/>
    <property type="project" value="UniProtKB-SubCell"/>
</dbReference>
<evidence type="ECO:0000256" key="2">
    <source>
        <dbReference type="ARBA" id="ARBA00022692"/>
    </source>
</evidence>